<evidence type="ECO:0000313" key="9">
    <source>
        <dbReference type="EMBL" id="MBP1966913.1"/>
    </source>
</evidence>
<feature type="transmembrane region" description="Helical" evidence="8">
    <location>
        <begin position="154"/>
        <end position="173"/>
    </location>
</feature>
<feature type="transmembrane region" description="Helical" evidence="8">
    <location>
        <begin position="123"/>
        <end position="142"/>
    </location>
</feature>
<evidence type="ECO:0000256" key="4">
    <source>
        <dbReference type="ARBA" id="ARBA00022475"/>
    </source>
</evidence>
<feature type="transmembrane region" description="Helical" evidence="8">
    <location>
        <begin position="64"/>
        <end position="84"/>
    </location>
</feature>
<protein>
    <submittedName>
        <fullName evidence="9">Iron complex transport system permease protein</fullName>
    </submittedName>
</protein>
<reference evidence="9 10" key="1">
    <citation type="submission" date="2021-03" db="EMBL/GenBank/DDBJ databases">
        <title>Genomic Encyclopedia of Type Strains, Phase IV (KMG-IV): sequencing the most valuable type-strain genomes for metagenomic binning, comparative biology and taxonomic classification.</title>
        <authorList>
            <person name="Goeker M."/>
        </authorList>
    </citation>
    <scope>NUCLEOTIDE SEQUENCE [LARGE SCALE GENOMIC DNA]</scope>
    <source>
        <strain evidence="9 10">DSM 24950</strain>
    </source>
</reference>
<comment type="subcellular location">
    <subcellularLocation>
        <location evidence="1">Cell membrane</location>
        <topology evidence="1">Multi-pass membrane protein</topology>
    </subcellularLocation>
</comment>
<evidence type="ECO:0000256" key="3">
    <source>
        <dbReference type="ARBA" id="ARBA00022448"/>
    </source>
</evidence>
<dbReference type="PANTHER" id="PTHR30472">
    <property type="entry name" value="FERRIC ENTEROBACTIN TRANSPORT SYSTEM PERMEASE PROTEIN"/>
    <property type="match status" value="1"/>
</dbReference>
<feature type="transmembrane region" description="Helical" evidence="8">
    <location>
        <begin position="284"/>
        <end position="306"/>
    </location>
</feature>
<sequence length="341" mass="35479">MRPFLGQTPYKALGLVFGILIMLASFSLSVMLGSSHTSFASVIQSLTHYDVSSNEQVIIRTTRLPRALFAMLVGANLAVAGALMQALTRNPLASPSIFGINAGAISCVVIAITFLPLTSINQLIWVAFAGAGIAAFAVYFLGSLGREGLTPVKIVLAGSAMTALFSSFTQGMLVVREATLQNVIFWLAGSVAGKNVDTLIPVLPYMLVAGGAALVLAHPVNILSSGDDVARGLGQKLGLVKVSVAITVILLAGSSVAVAGSIGFVGLVIPHITRSIVGIDYRWVIPYCAVLGAVLLLLADLVARFVIMPGELPIGVMTALIGVPFFIYTARKGLRSKGGKS</sequence>
<name>A0ABS4I7P3_9BACL</name>
<dbReference type="InterPro" id="IPR000522">
    <property type="entry name" value="ABC_transptr_permease_BtuC"/>
</dbReference>
<evidence type="ECO:0000256" key="5">
    <source>
        <dbReference type="ARBA" id="ARBA00022692"/>
    </source>
</evidence>
<accession>A0ABS4I7P3</accession>
<dbReference type="SUPFAM" id="SSF81345">
    <property type="entry name" value="ABC transporter involved in vitamin B12 uptake, BtuC"/>
    <property type="match status" value="1"/>
</dbReference>
<evidence type="ECO:0000313" key="10">
    <source>
        <dbReference type="Proteomes" id="UP001519344"/>
    </source>
</evidence>
<dbReference type="InterPro" id="IPR037294">
    <property type="entry name" value="ABC_BtuC-like"/>
</dbReference>
<dbReference type="Proteomes" id="UP001519344">
    <property type="component" value="Unassembled WGS sequence"/>
</dbReference>
<dbReference type="CDD" id="cd06550">
    <property type="entry name" value="TM_ABC_iron-siderophores_like"/>
    <property type="match status" value="1"/>
</dbReference>
<evidence type="ECO:0000256" key="6">
    <source>
        <dbReference type="ARBA" id="ARBA00022989"/>
    </source>
</evidence>
<evidence type="ECO:0000256" key="1">
    <source>
        <dbReference type="ARBA" id="ARBA00004651"/>
    </source>
</evidence>
<feature type="transmembrane region" description="Helical" evidence="8">
    <location>
        <begin position="244"/>
        <end position="272"/>
    </location>
</feature>
<keyword evidence="5 8" id="KW-0812">Transmembrane</keyword>
<feature type="transmembrane region" description="Helical" evidence="8">
    <location>
        <begin position="312"/>
        <end position="330"/>
    </location>
</feature>
<dbReference type="PANTHER" id="PTHR30472:SF65">
    <property type="entry name" value="SIDEROPHORE TRANSPORT SYSTEM PERMEASE PROTEIN YFIZ-RELATED"/>
    <property type="match status" value="1"/>
</dbReference>
<evidence type="ECO:0000256" key="8">
    <source>
        <dbReference type="SAM" id="Phobius"/>
    </source>
</evidence>
<gene>
    <name evidence="9" type="ORF">J2Z65_006174</name>
</gene>
<comment type="similarity">
    <text evidence="2">Belongs to the binding-protein-dependent transport system permease family. FecCD subfamily.</text>
</comment>
<keyword evidence="10" id="KW-1185">Reference proteome</keyword>
<keyword evidence="3" id="KW-0813">Transport</keyword>
<organism evidence="9 10">
    <name type="scientific">Paenibacillus aceris</name>
    <dbReference type="NCBI Taxonomy" id="869555"/>
    <lineage>
        <taxon>Bacteria</taxon>
        <taxon>Bacillati</taxon>
        <taxon>Bacillota</taxon>
        <taxon>Bacilli</taxon>
        <taxon>Bacillales</taxon>
        <taxon>Paenibacillaceae</taxon>
        <taxon>Paenibacillus</taxon>
    </lineage>
</organism>
<dbReference type="Gene3D" id="1.10.3470.10">
    <property type="entry name" value="ABC transporter involved in vitamin B12 uptake, BtuC"/>
    <property type="match status" value="1"/>
</dbReference>
<feature type="transmembrane region" description="Helical" evidence="8">
    <location>
        <begin position="96"/>
        <end position="117"/>
    </location>
</feature>
<evidence type="ECO:0000256" key="2">
    <source>
        <dbReference type="ARBA" id="ARBA00007935"/>
    </source>
</evidence>
<proteinExistence type="inferred from homology"/>
<keyword evidence="6 8" id="KW-1133">Transmembrane helix</keyword>
<comment type="caution">
    <text evidence="9">The sequence shown here is derived from an EMBL/GenBank/DDBJ whole genome shotgun (WGS) entry which is preliminary data.</text>
</comment>
<dbReference type="Pfam" id="PF01032">
    <property type="entry name" value="FecCD"/>
    <property type="match status" value="1"/>
</dbReference>
<evidence type="ECO:0000256" key="7">
    <source>
        <dbReference type="ARBA" id="ARBA00023136"/>
    </source>
</evidence>
<dbReference type="RefSeq" id="WP_338111803.1">
    <property type="nucleotide sequence ID" value="NZ_JAAOZR010000047.1"/>
</dbReference>
<keyword evidence="7 8" id="KW-0472">Membrane</keyword>
<dbReference type="EMBL" id="JAGGKV010000026">
    <property type="protein sequence ID" value="MBP1966913.1"/>
    <property type="molecule type" value="Genomic_DNA"/>
</dbReference>
<keyword evidence="4" id="KW-1003">Cell membrane</keyword>